<dbReference type="EMBL" id="VDCQ01000001">
    <property type="protein sequence ID" value="TNJ68114.1"/>
    <property type="molecule type" value="Genomic_DNA"/>
</dbReference>
<accession>A0A5C4TG51</accession>
<dbReference type="NCBIfam" id="TIGR01549">
    <property type="entry name" value="HAD-SF-IA-v1"/>
    <property type="match status" value="1"/>
</dbReference>
<comment type="caution">
    <text evidence="5">The sequence shown here is derived from an EMBL/GenBank/DDBJ whole genome shotgun (WGS) entry which is preliminary data.</text>
</comment>
<dbReference type="GO" id="GO:0016791">
    <property type="term" value="F:phosphatase activity"/>
    <property type="evidence" value="ECO:0007669"/>
    <property type="project" value="TreeGrafter"/>
</dbReference>
<dbReference type="SFLD" id="SFLDG01129">
    <property type="entry name" value="C1.5:_HAD__Beta-PGM__Phosphata"/>
    <property type="match status" value="1"/>
</dbReference>
<dbReference type="PANTHER" id="PTHR46470:SF2">
    <property type="entry name" value="GLYCERALDEHYDE 3-PHOSPHATE PHOSPHATASE"/>
    <property type="match status" value="1"/>
</dbReference>
<comment type="cofactor">
    <cofactor evidence="1">
        <name>Mg(2+)</name>
        <dbReference type="ChEBI" id="CHEBI:18420"/>
    </cofactor>
</comment>
<dbReference type="InterPro" id="IPR051400">
    <property type="entry name" value="HAD-like_hydrolase"/>
</dbReference>
<dbReference type="OrthoDB" id="25198at2"/>
<dbReference type="SFLD" id="SFLDS00003">
    <property type="entry name" value="Haloacid_Dehalogenase"/>
    <property type="match status" value="1"/>
</dbReference>
<dbReference type="GO" id="GO:0044281">
    <property type="term" value="P:small molecule metabolic process"/>
    <property type="evidence" value="ECO:0007669"/>
    <property type="project" value="UniProtKB-ARBA"/>
</dbReference>
<sequence length="234" mass="26929">MDIKTIFFDLDDTLLDFDDYWKDSLIETFGKHPTTRGIEPHLLFQRLWDKNQIYEKLYHAQEITLRDFRNFRLIQAMREFDREIDEETADEFNALHKSVSKQFMKASPGLLAFLIELKKSYQLGIVTNGTGSWQHDKIEALGIKSLFSDEAIIISEDVGYEKPAPEIYGKALACTHTAPEEALFVGDSWKNDVQGPIHIGMKAIWLNKKGEAVPEGLKPYGIITNLFDLKKFLL</sequence>
<keyword evidence="3 5" id="KW-0378">Hydrolase</keyword>
<keyword evidence="4" id="KW-0460">Magnesium</keyword>
<dbReference type="PRINTS" id="PR00413">
    <property type="entry name" value="HADHALOGNASE"/>
</dbReference>
<dbReference type="NCBIfam" id="TIGR01509">
    <property type="entry name" value="HAD-SF-IA-v3"/>
    <property type="match status" value="1"/>
</dbReference>
<dbReference type="RefSeq" id="WP_139600091.1">
    <property type="nucleotide sequence ID" value="NZ_VDCQ01000001.1"/>
</dbReference>
<dbReference type="InterPro" id="IPR036412">
    <property type="entry name" value="HAD-like_sf"/>
</dbReference>
<dbReference type="Pfam" id="PF13419">
    <property type="entry name" value="HAD_2"/>
    <property type="match status" value="1"/>
</dbReference>
<evidence type="ECO:0000256" key="2">
    <source>
        <dbReference type="ARBA" id="ARBA00022723"/>
    </source>
</evidence>
<dbReference type="InterPro" id="IPR023214">
    <property type="entry name" value="HAD_sf"/>
</dbReference>
<dbReference type="AlphaFoldDB" id="A0A5C4TG51"/>
<dbReference type="PANTHER" id="PTHR46470">
    <property type="entry name" value="N-ACYLNEURAMINATE-9-PHOSPHATASE"/>
    <property type="match status" value="1"/>
</dbReference>
<dbReference type="GO" id="GO:0046872">
    <property type="term" value="F:metal ion binding"/>
    <property type="evidence" value="ECO:0007669"/>
    <property type="project" value="UniProtKB-KW"/>
</dbReference>
<evidence type="ECO:0000313" key="6">
    <source>
        <dbReference type="Proteomes" id="UP000307943"/>
    </source>
</evidence>
<dbReference type="Proteomes" id="UP000307943">
    <property type="component" value="Unassembled WGS sequence"/>
</dbReference>
<dbReference type="Gene3D" id="3.40.50.1000">
    <property type="entry name" value="HAD superfamily/HAD-like"/>
    <property type="match status" value="1"/>
</dbReference>
<evidence type="ECO:0000313" key="5">
    <source>
        <dbReference type="EMBL" id="TNJ68114.1"/>
    </source>
</evidence>
<keyword evidence="6" id="KW-1185">Reference proteome</keyword>
<dbReference type="SUPFAM" id="SSF56784">
    <property type="entry name" value="HAD-like"/>
    <property type="match status" value="1"/>
</dbReference>
<gene>
    <name evidence="5" type="ORF">FE784_00155</name>
</gene>
<protein>
    <submittedName>
        <fullName evidence="5">HAD family hydrolase</fullName>
    </submittedName>
</protein>
<keyword evidence="2" id="KW-0479">Metal-binding</keyword>
<name>A0A5C4TG51_9BACL</name>
<evidence type="ECO:0000256" key="3">
    <source>
        <dbReference type="ARBA" id="ARBA00022801"/>
    </source>
</evidence>
<dbReference type="InterPro" id="IPR041492">
    <property type="entry name" value="HAD_2"/>
</dbReference>
<proteinExistence type="predicted"/>
<reference evidence="5 6" key="1">
    <citation type="submission" date="2019-05" db="EMBL/GenBank/DDBJ databases">
        <title>We sequenced the genome of Paenibacillus hemerocallicola KCTC 33185 for further insight into its adaptation and study the phylogeny of Paenibacillus.</title>
        <authorList>
            <person name="Narsing Rao M.P."/>
        </authorList>
    </citation>
    <scope>NUCLEOTIDE SEQUENCE [LARGE SCALE GENOMIC DNA]</scope>
    <source>
        <strain evidence="5 6">KCTC 33185</strain>
    </source>
</reference>
<organism evidence="5 6">
    <name type="scientific">Paenibacillus hemerocallicola</name>
    <dbReference type="NCBI Taxonomy" id="1172614"/>
    <lineage>
        <taxon>Bacteria</taxon>
        <taxon>Bacillati</taxon>
        <taxon>Bacillota</taxon>
        <taxon>Bacilli</taxon>
        <taxon>Bacillales</taxon>
        <taxon>Paenibacillaceae</taxon>
        <taxon>Paenibacillus</taxon>
    </lineage>
</organism>
<evidence type="ECO:0000256" key="4">
    <source>
        <dbReference type="ARBA" id="ARBA00022842"/>
    </source>
</evidence>
<dbReference type="InterPro" id="IPR006439">
    <property type="entry name" value="HAD-SF_hydro_IA"/>
</dbReference>
<evidence type="ECO:0000256" key="1">
    <source>
        <dbReference type="ARBA" id="ARBA00001946"/>
    </source>
</evidence>
<dbReference type="Gene3D" id="1.20.120.710">
    <property type="entry name" value="Haloacid dehalogenase hydrolase-like domain"/>
    <property type="match status" value="1"/>
</dbReference>